<name>A0A5B7KFJ2_PORTR</name>
<comment type="caution">
    <text evidence="1">The sequence shown here is derived from an EMBL/GenBank/DDBJ whole genome shotgun (WGS) entry which is preliminary data.</text>
</comment>
<evidence type="ECO:0000313" key="1">
    <source>
        <dbReference type="EMBL" id="MPD05666.1"/>
    </source>
</evidence>
<dbReference type="AlphaFoldDB" id="A0A5B7KFJ2"/>
<evidence type="ECO:0000313" key="2">
    <source>
        <dbReference type="Proteomes" id="UP000324222"/>
    </source>
</evidence>
<gene>
    <name evidence="1" type="ORF">E2C01_101424</name>
</gene>
<sequence>MMPAVWRQQMMLGKWQRQPNREKW</sequence>
<accession>A0A5B7KFJ2</accession>
<reference evidence="1 2" key="1">
    <citation type="submission" date="2019-05" db="EMBL/GenBank/DDBJ databases">
        <title>Another draft genome of Portunus trituberculatus and its Hox gene families provides insights of decapod evolution.</title>
        <authorList>
            <person name="Jeong J.-H."/>
            <person name="Song I."/>
            <person name="Kim S."/>
            <person name="Choi T."/>
            <person name="Kim D."/>
            <person name="Ryu S."/>
            <person name="Kim W."/>
        </authorList>
    </citation>
    <scope>NUCLEOTIDE SEQUENCE [LARGE SCALE GENOMIC DNA]</scope>
    <source>
        <tissue evidence="1">Muscle</tissue>
    </source>
</reference>
<keyword evidence="2" id="KW-1185">Reference proteome</keyword>
<proteinExistence type="predicted"/>
<organism evidence="1 2">
    <name type="scientific">Portunus trituberculatus</name>
    <name type="common">Swimming crab</name>
    <name type="synonym">Neptunus trituberculatus</name>
    <dbReference type="NCBI Taxonomy" id="210409"/>
    <lineage>
        <taxon>Eukaryota</taxon>
        <taxon>Metazoa</taxon>
        <taxon>Ecdysozoa</taxon>
        <taxon>Arthropoda</taxon>
        <taxon>Crustacea</taxon>
        <taxon>Multicrustacea</taxon>
        <taxon>Malacostraca</taxon>
        <taxon>Eumalacostraca</taxon>
        <taxon>Eucarida</taxon>
        <taxon>Decapoda</taxon>
        <taxon>Pleocyemata</taxon>
        <taxon>Brachyura</taxon>
        <taxon>Eubrachyura</taxon>
        <taxon>Portunoidea</taxon>
        <taxon>Portunidae</taxon>
        <taxon>Portuninae</taxon>
        <taxon>Portunus</taxon>
    </lineage>
</organism>
<protein>
    <submittedName>
        <fullName evidence="1">Uncharacterized protein</fullName>
    </submittedName>
</protein>
<dbReference type="EMBL" id="VSRR010147107">
    <property type="protein sequence ID" value="MPD05666.1"/>
    <property type="molecule type" value="Genomic_DNA"/>
</dbReference>
<dbReference type="Proteomes" id="UP000324222">
    <property type="component" value="Unassembled WGS sequence"/>
</dbReference>